<dbReference type="Proteomes" id="UP000061512">
    <property type="component" value="Unassembled WGS sequence"/>
</dbReference>
<proteinExistence type="predicted"/>
<dbReference type="PANTHER" id="PTHR34075:SF5">
    <property type="entry name" value="BLR3430 PROTEIN"/>
    <property type="match status" value="1"/>
</dbReference>
<dbReference type="AlphaFoldDB" id="A0A132F489"/>
<organism evidence="2 3">
    <name type="scientific">Burkholderia pseudomultivorans</name>
    <dbReference type="NCBI Taxonomy" id="1207504"/>
    <lineage>
        <taxon>Bacteria</taxon>
        <taxon>Pseudomonadati</taxon>
        <taxon>Pseudomonadota</taxon>
        <taxon>Betaproteobacteria</taxon>
        <taxon>Burkholderiales</taxon>
        <taxon>Burkholderiaceae</taxon>
        <taxon>Burkholderia</taxon>
        <taxon>Burkholderia cepacia complex</taxon>
    </lineage>
</organism>
<dbReference type="PANTHER" id="PTHR34075">
    <property type="entry name" value="BLR3430 PROTEIN"/>
    <property type="match status" value="1"/>
</dbReference>
<evidence type="ECO:0000313" key="2">
    <source>
        <dbReference type="EMBL" id="KWF68813.1"/>
    </source>
</evidence>
<feature type="domain" description="ChsH2 rubredoxin-like zinc ribbon" evidence="1">
    <location>
        <begin position="7"/>
        <end position="31"/>
    </location>
</feature>
<dbReference type="RefSeq" id="WP_038454662.1">
    <property type="nucleotide sequence ID" value="NZ_LPJX01000022.1"/>
</dbReference>
<sequence length="108" mass="11629">MKLAVFRCVQCGQTWFPARYFCPTCGGATWENVEVERGTVCESTVLRHRVAGGDDVAVNIASVRTDRGPVVIAAMPYAPADGEAVSLAIDENARITAWADKTGDSDEH</sequence>
<dbReference type="EMBL" id="LPJX01000022">
    <property type="protein sequence ID" value="KWF68813.1"/>
    <property type="molecule type" value="Genomic_DNA"/>
</dbReference>
<dbReference type="SUPFAM" id="SSF50249">
    <property type="entry name" value="Nucleic acid-binding proteins"/>
    <property type="match status" value="1"/>
</dbReference>
<accession>A0A132F489</accession>
<name>A0A132F489_9BURK</name>
<gene>
    <name evidence="2" type="ORF">WT57_00680</name>
</gene>
<dbReference type="Pfam" id="PF12172">
    <property type="entry name" value="zf-ChsH2"/>
    <property type="match status" value="1"/>
</dbReference>
<protein>
    <recommendedName>
        <fullName evidence="1">ChsH2 rubredoxin-like zinc ribbon domain-containing protein</fullName>
    </recommendedName>
</protein>
<dbReference type="InterPro" id="IPR022002">
    <property type="entry name" value="ChsH2_Znr"/>
</dbReference>
<dbReference type="InterPro" id="IPR012340">
    <property type="entry name" value="NA-bd_OB-fold"/>
</dbReference>
<reference evidence="2 3" key="1">
    <citation type="submission" date="2015-11" db="EMBL/GenBank/DDBJ databases">
        <title>Expanding the genomic diversity of Burkholderia species for the development of highly accurate diagnostics.</title>
        <authorList>
            <person name="Sahl J."/>
            <person name="Keim P."/>
            <person name="Wagner D."/>
        </authorList>
    </citation>
    <scope>NUCLEOTIDE SEQUENCE [LARGE SCALE GENOMIC DNA]</scope>
    <source>
        <strain evidence="2 3">MSMB574WGS</strain>
    </source>
</reference>
<evidence type="ECO:0000259" key="1">
    <source>
        <dbReference type="Pfam" id="PF12172"/>
    </source>
</evidence>
<evidence type="ECO:0000313" key="3">
    <source>
        <dbReference type="Proteomes" id="UP000061512"/>
    </source>
</evidence>
<dbReference type="Gene3D" id="6.10.30.10">
    <property type="match status" value="1"/>
</dbReference>
<dbReference type="InterPro" id="IPR052513">
    <property type="entry name" value="Thioester_dehydratase-like"/>
</dbReference>
<comment type="caution">
    <text evidence="2">The sequence shown here is derived from an EMBL/GenBank/DDBJ whole genome shotgun (WGS) entry which is preliminary data.</text>
</comment>